<name>A0ABR4I2C7_9EURO</name>
<reference evidence="1 2" key="1">
    <citation type="submission" date="2024-07" db="EMBL/GenBank/DDBJ databases">
        <title>Section-level genome sequencing and comparative genomics of Aspergillus sections Usti and Cavernicolus.</title>
        <authorList>
            <consortium name="Lawrence Berkeley National Laboratory"/>
            <person name="Nybo J.L."/>
            <person name="Vesth T.C."/>
            <person name="Theobald S."/>
            <person name="Frisvad J.C."/>
            <person name="Larsen T.O."/>
            <person name="Kjaerboelling I."/>
            <person name="Rothschild-Mancinelli K."/>
            <person name="Lyhne E.K."/>
            <person name="Kogle M.E."/>
            <person name="Barry K."/>
            <person name="Clum A."/>
            <person name="Na H."/>
            <person name="Ledsgaard L."/>
            <person name="Lin J."/>
            <person name="Lipzen A."/>
            <person name="Kuo A."/>
            <person name="Riley R."/>
            <person name="Mondo S."/>
            <person name="Labutti K."/>
            <person name="Haridas S."/>
            <person name="Pangalinan J."/>
            <person name="Salamov A.A."/>
            <person name="Simmons B.A."/>
            <person name="Magnuson J.K."/>
            <person name="Chen J."/>
            <person name="Drula E."/>
            <person name="Henrissat B."/>
            <person name="Wiebenga A."/>
            <person name="Lubbers R.J."/>
            <person name="Gomes A.C."/>
            <person name="Makela M.R."/>
            <person name="Stajich J."/>
            <person name="Grigoriev I.V."/>
            <person name="Mortensen U.H."/>
            <person name="De Vries R.P."/>
            <person name="Baker S.E."/>
            <person name="Andersen M.R."/>
        </authorList>
    </citation>
    <scope>NUCLEOTIDE SEQUENCE [LARGE SCALE GENOMIC DNA]</scope>
    <source>
        <strain evidence="1 2">CBS 588.65</strain>
    </source>
</reference>
<sequence>MPVKQKKPGLPDTKATWEKRVKKLGIWPASVHTAKPLTRASEIKEKEFYRLHVLWKHSPIPKFDWTLAGLAEWKNEAKILLRGYKCWQEYCNSLQTKEICESTFALALAFQRQAAGIDTNITRPDVEAGPPRYPTRQARKPRITPMDMLTERTGRLNIQASSAKEEGADDEDVFLSTPVRIREQQFNDTPISLDSPGDPELRRTIYPPTKDEQIVNTALLNFLTALTIHMKLSVQWSLHRVPLHADFNTASYEARTDGYLESIEESEKDKKIRALIEVKAALREIKRNKIRMQESAQTVAWLKSHPDTGGLLNTRGRRIHVSQDRHEIWVIIADYDDSYLRYLEGEDDPDAFMTMQEYGPWFTDNLNHMRHLAPILVAIALRAEADLKEEKKKAKKSE</sequence>
<dbReference type="Proteomes" id="UP001610334">
    <property type="component" value="Unassembled WGS sequence"/>
</dbReference>
<keyword evidence="2" id="KW-1185">Reference proteome</keyword>
<organism evidence="1 2">
    <name type="scientific">Aspergillus granulosus</name>
    <dbReference type="NCBI Taxonomy" id="176169"/>
    <lineage>
        <taxon>Eukaryota</taxon>
        <taxon>Fungi</taxon>
        <taxon>Dikarya</taxon>
        <taxon>Ascomycota</taxon>
        <taxon>Pezizomycotina</taxon>
        <taxon>Eurotiomycetes</taxon>
        <taxon>Eurotiomycetidae</taxon>
        <taxon>Eurotiales</taxon>
        <taxon>Aspergillaceae</taxon>
        <taxon>Aspergillus</taxon>
        <taxon>Aspergillus subgen. Nidulantes</taxon>
    </lineage>
</organism>
<protein>
    <submittedName>
        <fullName evidence="1">Uncharacterized protein</fullName>
    </submittedName>
</protein>
<evidence type="ECO:0000313" key="1">
    <source>
        <dbReference type="EMBL" id="KAL2821904.1"/>
    </source>
</evidence>
<proteinExistence type="predicted"/>
<evidence type="ECO:0000313" key="2">
    <source>
        <dbReference type="Proteomes" id="UP001610334"/>
    </source>
</evidence>
<comment type="caution">
    <text evidence="1">The sequence shown here is derived from an EMBL/GenBank/DDBJ whole genome shotgun (WGS) entry which is preliminary data.</text>
</comment>
<accession>A0ABR4I2C7</accession>
<gene>
    <name evidence="1" type="ORF">BJX63DRAFT_427265</name>
</gene>
<dbReference type="EMBL" id="JBFXLT010000003">
    <property type="protein sequence ID" value="KAL2821904.1"/>
    <property type="molecule type" value="Genomic_DNA"/>
</dbReference>